<keyword evidence="7" id="KW-1185">Reference proteome</keyword>
<evidence type="ECO:0000313" key="6">
    <source>
        <dbReference type="EMBL" id="PIB26874.1"/>
    </source>
</evidence>
<dbReference type="GO" id="GO:0043720">
    <property type="term" value="F:3-keto-5-aminohexanoate cleavage activity"/>
    <property type="evidence" value="ECO:0007669"/>
    <property type="project" value="InterPro"/>
</dbReference>
<protein>
    <submittedName>
        <fullName evidence="6">Aminotransferase class-III</fullName>
    </submittedName>
</protein>
<sequence>MSHPTLMVAPNGARKQKSDHPALPVTLDEIVQCAAECSDAGADILHLHVRNDDGSHSLDAGRYRETMAGVAEGVPNMPIQITTESGGIFDVHTQLRCLQDTRPHRASVSIREIARSPDLASHVYGFAKEACIDVQHIIYGLPDIAQYKHWVETAIIPETMNSMIFVLGQYTPPINARPDDLLPFLDATKNLSLEWAVCAFGQNELACAQHALQLGGNIRIGFENNLHLPDGTLAQNNAQTVALARALINEI</sequence>
<dbReference type="InterPro" id="IPR013785">
    <property type="entry name" value="Aldolase_TIM"/>
</dbReference>
<name>A0A2G5KE31_9RHOB</name>
<dbReference type="AlphaFoldDB" id="A0A2G5KE31"/>
<keyword evidence="2 6" id="KW-0808">Transferase</keyword>
<gene>
    <name evidence="6" type="ORF">BFP76_10470</name>
</gene>
<proteinExistence type="predicted"/>
<dbReference type="GO" id="GO:0046872">
    <property type="term" value="F:metal ion binding"/>
    <property type="evidence" value="ECO:0007669"/>
    <property type="project" value="UniProtKB-KW"/>
</dbReference>
<dbReference type="RefSeq" id="WP_165775609.1">
    <property type="nucleotide sequence ID" value="NZ_MDGM01000001.1"/>
</dbReference>
<evidence type="ECO:0000256" key="5">
    <source>
        <dbReference type="SAM" id="MobiDB-lite"/>
    </source>
</evidence>
<evidence type="ECO:0000256" key="2">
    <source>
        <dbReference type="ARBA" id="ARBA00022679"/>
    </source>
</evidence>
<evidence type="ECO:0000256" key="4">
    <source>
        <dbReference type="ARBA" id="ARBA00022833"/>
    </source>
</evidence>
<dbReference type="PANTHER" id="PTHR37418:SF2">
    <property type="entry name" value="3-KETO-5-AMINOHEXANOATE CLEAVAGE ENZYME"/>
    <property type="match status" value="1"/>
</dbReference>
<dbReference type="GO" id="GO:0008483">
    <property type="term" value="F:transaminase activity"/>
    <property type="evidence" value="ECO:0007669"/>
    <property type="project" value="UniProtKB-KW"/>
</dbReference>
<evidence type="ECO:0000256" key="3">
    <source>
        <dbReference type="ARBA" id="ARBA00022723"/>
    </source>
</evidence>
<organism evidence="6 7">
    <name type="scientific">Paramylibacter kogurei</name>
    <dbReference type="NCBI Taxonomy" id="1889778"/>
    <lineage>
        <taxon>Bacteria</taxon>
        <taxon>Pseudomonadati</taxon>
        <taxon>Pseudomonadota</taxon>
        <taxon>Alphaproteobacteria</taxon>
        <taxon>Rhodobacterales</taxon>
        <taxon>Paracoccaceae</taxon>
        <taxon>Paramylibacter</taxon>
    </lineage>
</organism>
<keyword evidence="4" id="KW-0862">Zinc</keyword>
<evidence type="ECO:0000256" key="1">
    <source>
        <dbReference type="ARBA" id="ARBA00001947"/>
    </source>
</evidence>
<accession>A0A2G5KE31</accession>
<feature type="region of interest" description="Disordered" evidence="5">
    <location>
        <begin position="1"/>
        <end position="20"/>
    </location>
</feature>
<dbReference type="Proteomes" id="UP000231516">
    <property type="component" value="Unassembled WGS sequence"/>
</dbReference>
<dbReference type="EMBL" id="MDGM01000001">
    <property type="protein sequence ID" value="PIB26874.1"/>
    <property type="molecule type" value="Genomic_DNA"/>
</dbReference>
<reference evidence="6 7" key="1">
    <citation type="submission" date="2016-08" db="EMBL/GenBank/DDBJ databases">
        <title>Draft genome of Amylibacter sp. strain 4G11.</title>
        <authorList>
            <person name="Wong S.-K."/>
            <person name="Hamasaki K."/>
            <person name="Yoshizawa S."/>
        </authorList>
    </citation>
    <scope>NUCLEOTIDE SEQUENCE [LARGE SCALE GENOMIC DNA]</scope>
    <source>
        <strain evidence="6 7">4G11</strain>
    </source>
</reference>
<dbReference type="Pfam" id="PF05853">
    <property type="entry name" value="BKACE"/>
    <property type="match status" value="1"/>
</dbReference>
<dbReference type="InterPro" id="IPR008567">
    <property type="entry name" value="BKACE"/>
</dbReference>
<dbReference type="PANTHER" id="PTHR37418">
    <property type="entry name" value="3-KETO-5-AMINOHEXANOATE CLEAVAGE ENZYME-RELATED"/>
    <property type="match status" value="1"/>
</dbReference>
<evidence type="ECO:0000313" key="7">
    <source>
        <dbReference type="Proteomes" id="UP000231516"/>
    </source>
</evidence>
<keyword evidence="3" id="KW-0479">Metal-binding</keyword>
<dbReference type="Gene3D" id="3.20.20.70">
    <property type="entry name" value="Aldolase class I"/>
    <property type="match status" value="1"/>
</dbReference>
<comment type="caution">
    <text evidence="6">The sequence shown here is derived from an EMBL/GenBank/DDBJ whole genome shotgun (WGS) entry which is preliminary data.</text>
</comment>
<keyword evidence="6" id="KW-0032">Aminotransferase</keyword>
<comment type="cofactor">
    <cofactor evidence="1">
        <name>Zn(2+)</name>
        <dbReference type="ChEBI" id="CHEBI:29105"/>
    </cofactor>
</comment>